<proteinExistence type="predicted"/>
<comment type="caution">
    <text evidence="1">The sequence shown here is derived from an EMBL/GenBank/DDBJ whole genome shotgun (WGS) entry which is preliminary data.</text>
</comment>
<name>A0ABX0K4R6_9PROT</name>
<protein>
    <submittedName>
        <fullName evidence="1">Nitronate monooxygenase</fullName>
    </submittedName>
</protein>
<keyword evidence="1" id="KW-0560">Oxidoreductase</keyword>
<reference evidence="1 2" key="1">
    <citation type="journal article" date="2020" name="Int. J. Syst. Evol. Microbiol.">
        <title>Novel acetic acid bacteria from cider fermentations: Acetobacter conturbans sp. nov. and Acetobacter fallax sp. nov.</title>
        <authorList>
            <person name="Sombolestani A.S."/>
            <person name="Cleenwerck I."/>
            <person name="Cnockaert M."/>
            <person name="Borremans W."/>
            <person name="Wieme A.D."/>
            <person name="De Vuyst L."/>
            <person name="Vandamme P."/>
        </authorList>
    </citation>
    <scope>NUCLEOTIDE SEQUENCE [LARGE SCALE GENOMIC DNA]</scope>
    <source>
        <strain evidence="1 2">LMG 1637</strain>
    </source>
</reference>
<keyword evidence="2" id="KW-1185">Reference proteome</keyword>
<organism evidence="1 2">
    <name type="scientific">Acetobacter fallax</name>
    <dbReference type="NCBI Taxonomy" id="1737473"/>
    <lineage>
        <taxon>Bacteria</taxon>
        <taxon>Pseudomonadati</taxon>
        <taxon>Pseudomonadota</taxon>
        <taxon>Alphaproteobacteria</taxon>
        <taxon>Acetobacterales</taxon>
        <taxon>Acetobacteraceae</taxon>
        <taxon>Acetobacter</taxon>
    </lineage>
</organism>
<dbReference type="RefSeq" id="WP_173575900.1">
    <property type="nucleotide sequence ID" value="NZ_WOSW01000001.1"/>
</dbReference>
<dbReference type="InterPro" id="IPR013785">
    <property type="entry name" value="Aldolase_TIM"/>
</dbReference>
<dbReference type="SUPFAM" id="SSF51412">
    <property type="entry name" value="Inosine monophosphate dehydrogenase (IMPDH)"/>
    <property type="match status" value="1"/>
</dbReference>
<dbReference type="GO" id="GO:0004497">
    <property type="term" value="F:monooxygenase activity"/>
    <property type="evidence" value="ECO:0007669"/>
    <property type="project" value="UniProtKB-KW"/>
</dbReference>
<dbReference type="EMBL" id="WOSW01000001">
    <property type="protein sequence ID" value="NHO31342.1"/>
    <property type="molecule type" value="Genomic_DNA"/>
</dbReference>
<dbReference type="Gene3D" id="3.20.20.70">
    <property type="entry name" value="Aldolase class I"/>
    <property type="match status" value="1"/>
</dbReference>
<evidence type="ECO:0000313" key="1">
    <source>
        <dbReference type="EMBL" id="NHO31342.1"/>
    </source>
</evidence>
<evidence type="ECO:0000313" key="2">
    <source>
        <dbReference type="Proteomes" id="UP000615326"/>
    </source>
</evidence>
<sequence>MKAINAVRLSGAEVLPLVEGGKGVAVSTGQSAGAWAAAGGAGTVSIVNADSYDENGNVVPQIYRGKTRRERHEELIDYAIRGGIAQARIAHESASGRGRIHANILWEMGGAERVIDGVLEGAKGLIHGLTCGAGMPYRLADIAAKFGVHYYPIISSSRAFNALWKRAFHKTADMLGGVVYEDPWRAGGHNGLSNTENPLKPEDPYPRVAALRKLMNSFGLGETPIIMAGGVWWLEEWQDWIDNPELGPIVFQFGTRPLLTKESPIPEAWKQRLKTLEKGDVFLNRFSPTGFYSSAVNNSFLTELRERSERQIAFSSEPLGAHAAPYGVGARKREVFVTGADLLRARAWEADGFTEAMRTPDSTLIFVTPERSREILADQVACMGCLSECRFSNWSQRPPEFSNGHKADPRSYCIQKTLQTIAHAHGPDEEVIADHNLMFGGTNAWRFSKDPFYSNGFVPTVKELVDRIMTGR</sequence>
<gene>
    <name evidence="1" type="ORF">GOB84_01980</name>
</gene>
<dbReference type="Proteomes" id="UP000615326">
    <property type="component" value="Unassembled WGS sequence"/>
</dbReference>
<keyword evidence="1" id="KW-0503">Monooxygenase</keyword>
<accession>A0ABX0K4R6</accession>